<protein>
    <submittedName>
        <fullName evidence="12">ABC transporter ATP-binding protein</fullName>
    </submittedName>
</protein>
<evidence type="ECO:0000256" key="3">
    <source>
        <dbReference type="ARBA" id="ARBA00022475"/>
    </source>
</evidence>
<dbReference type="InterPro" id="IPR027417">
    <property type="entry name" value="P-loop_NTPase"/>
</dbReference>
<evidence type="ECO:0000259" key="10">
    <source>
        <dbReference type="PROSITE" id="PS50893"/>
    </source>
</evidence>
<dbReference type="SMART" id="SM00382">
    <property type="entry name" value="AAA"/>
    <property type="match status" value="1"/>
</dbReference>
<dbReference type="InterPro" id="IPR036640">
    <property type="entry name" value="ABC1_TM_sf"/>
</dbReference>
<evidence type="ECO:0000313" key="13">
    <source>
        <dbReference type="Proteomes" id="UP000321907"/>
    </source>
</evidence>
<dbReference type="SUPFAM" id="SSF90123">
    <property type="entry name" value="ABC transporter transmembrane region"/>
    <property type="match status" value="1"/>
</dbReference>
<dbReference type="Proteomes" id="UP000321907">
    <property type="component" value="Unassembled WGS sequence"/>
</dbReference>
<comment type="caution">
    <text evidence="12">The sequence shown here is derived from an EMBL/GenBank/DDBJ whole genome shotgun (WGS) entry which is preliminary data.</text>
</comment>
<dbReference type="PROSITE" id="PS00211">
    <property type="entry name" value="ABC_TRANSPORTER_1"/>
    <property type="match status" value="1"/>
</dbReference>
<dbReference type="PANTHER" id="PTHR24221">
    <property type="entry name" value="ATP-BINDING CASSETTE SUB-FAMILY B"/>
    <property type="match status" value="1"/>
</dbReference>
<sequence length="601" mass="65654">MPTISLRYFRFFYGYLGNGVWLTLVASMFMAVLDGIGLTMFLPLMQAMDGDTSGGAAAGAGEGMGNMAFLLEAIAATGLGVNLVNLLLIMLGFFVLKGVAKFASEYYRVILRQRFANKMRLNNMRLLARYDYAAFMGADSGRIQNSFSAEVNRVTMAYQHYFVMLQYAIMLLVYAGLASLANPKFALMVGAAGLLSNFAFSKIYKATKTASTKLTEEMHAFQGFLIQSIASFKYLKATGLINKYKDKVEDSIITVEGFQRKTGTLSAIANALREPIIMLIVVVAILVQVLVFGERLGLMILSLLFLYRGLGSLVGAQNAYNMFLSQSGSIDNIEAFGKELTADQEVVGSQPYRGMTAGISLKKLRYTYGEGTVVENLSFDIPHKHTIGIVGASGTGKTTLVNILCGLLKVDRGMLTINGTDANDLDTVAYRAKIGYVTQEAQIFSDTIYNNVSFWDPLTDEVKNRVHAALKLAHADGFVNDLNQGADTVVGINGINLSGGQRQRISIARELYREVDLLILDEATSALDSQSEKLIQENIESLAGRYTILVIAHRLSTIRKADEILFLHPGGKYETGTFSSLMASSPAFKEMVALQSFGNIE</sequence>
<organism evidence="12 13">
    <name type="scientific">Neolewinella aurantiaca</name>
    <dbReference type="NCBI Taxonomy" id="2602767"/>
    <lineage>
        <taxon>Bacteria</taxon>
        <taxon>Pseudomonadati</taxon>
        <taxon>Bacteroidota</taxon>
        <taxon>Saprospiria</taxon>
        <taxon>Saprospirales</taxon>
        <taxon>Lewinellaceae</taxon>
        <taxon>Neolewinella</taxon>
    </lineage>
</organism>
<dbReference type="Pfam" id="PF00005">
    <property type="entry name" value="ABC_tran"/>
    <property type="match status" value="1"/>
</dbReference>
<dbReference type="InterPro" id="IPR039421">
    <property type="entry name" value="Type_1_exporter"/>
</dbReference>
<gene>
    <name evidence="12" type="ORF">FUA23_03850</name>
</gene>
<dbReference type="AlphaFoldDB" id="A0A5C7FJW5"/>
<keyword evidence="5" id="KW-0547">Nucleotide-binding</keyword>
<dbReference type="EMBL" id="VOXD01000004">
    <property type="protein sequence ID" value="TXF90944.1"/>
    <property type="molecule type" value="Genomic_DNA"/>
</dbReference>
<evidence type="ECO:0000256" key="9">
    <source>
        <dbReference type="SAM" id="Phobius"/>
    </source>
</evidence>
<dbReference type="InterPro" id="IPR017871">
    <property type="entry name" value="ABC_transporter-like_CS"/>
</dbReference>
<dbReference type="PROSITE" id="PS50929">
    <property type="entry name" value="ABC_TM1F"/>
    <property type="match status" value="1"/>
</dbReference>
<dbReference type="OrthoDB" id="1111069at2"/>
<feature type="transmembrane region" description="Helical" evidence="9">
    <location>
        <begin position="185"/>
        <end position="204"/>
    </location>
</feature>
<name>A0A5C7FJW5_9BACT</name>
<keyword evidence="7 9" id="KW-1133">Transmembrane helix</keyword>
<dbReference type="InterPro" id="IPR003439">
    <property type="entry name" value="ABC_transporter-like_ATP-bd"/>
</dbReference>
<evidence type="ECO:0000256" key="5">
    <source>
        <dbReference type="ARBA" id="ARBA00022741"/>
    </source>
</evidence>
<dbReference type="GO" id="GO:0005886">
    <property type="term" value="C:plasma membrane"/>
    <property type="evidence" value="ECO:0007669"/>
    <property type="project" value="UniProtKB-SubCell"/>
</dbReference>
<dbReference type="Pfam" id="PF00664">
    <property type="entry name" value="ABC_membrane"/>
    <property type="match status" value="1"/>
</dbReference>
<evidence type="ECO:0000256" key="6">
    <source>
        <dbReference type="ARBA" id="ARBA00022840"/>
    </source>
</evidence>
<keyword evidence="13" id="KW-1185">Reference proteome</keyword>
<dbReference type="FunFam" id="3.40.50.300:FF:000299">
    <property type="entry name" value="ABC transporter ATP-binding protein/permease"/>
    <property type="match status" value="1"/>
</dbReference>
<feature type="transmembrane region" description="Helical" evidence="9">
    <location>
        <begin position="276"/>
        <end position="292"/>
    </location>
</feature>
<keyword evidence="8 9" id="KW-0472">Membrane</keyword>
<evidence type="ECO:0000313" key="12">
    <source>
        <dbReference type="EMBL" id="TXF90944.1"/>
    </source>
</evidence>
<dbReference type="GO" id="GO:0005524">
    <property type="term" value="F:ATP binding"/>
    <property type="evidence" value="ECO:0007669"/>
    <property type="project" value="UniProtKB-KW"/>
</dbReference>
<evidence type="ECO:0000256" key="7">
    <source>
        <dbReference type="ARBA" id="ARBA00022989"/>
    </source>
</evidence>
<feature type="transmembrane region" description="Helical" evidence="9">
    <location>
        <begin position="12"/>
        <end position="33"/>
    </location>
</feature>
<accession>A0A5C7FJW5</accession>
<keyword evidence="4 9" id="KW-0812">Transmembrane</keyword>
<evidence type="ECO:0000256" key="8">
    <source>
        <dbReference type="ARBA" id="ARBA00023136"/>
    </source>
</evidence>
<dbReference type="Gene3D" id="1.20.1560.10">
    <property type="entry name" value="ABC transporter type 1, transmembrane domain"/>
    <property type="match status" value="1"/>
</dbReference>
<evidence type="ECO:0000256" key="1">
    <source>
        <dbReference type="ARBA" id="ARBA00004651"/>
    </source>
</evidence>
<dbReference type="GO" id="GO:0016887">
    <property type="term" value="F:ATP hydrolysis activity"/>
    <property type="evidence" value="ECO:0007669"/>
    <property type="project" value="InterPro"/>
</dbReference>
<dbReference type="PANTHER" id="PTHR24221:SF654">
    <property type="entry name" value="ATP-BINDING CASSETTE SUB-FAMILY B MEMBER 6"/>
    <property type="match status" value="1"/>
</dbReference>
<dbReference type="RefSeq" id="WP_147929402.1">
    <property type="nucleotide sequence ID" value="NZ_VOXD01000004.1"/>
</dbReference>
<comment type="subcellular location">
    <subcellularLocation>
        <location evidence="1">Cell membrane</location>
        <topology evidence="1">Multi-pass membrane protein</topology>
    </subcellularLocation>
</comment>
<keyword evidence="3" id="KW-1003">Cell membrane</keyword>
<dbReference type="PROSITE" id="PS50893">
    <property type="entry name" value="ABC_TRANSPORTER_2"/>
    <property type="match status" value="1"/>
</dbReference>
<evidence type="ECO:0000256" key="2">
    <source>
        <dbReference type="ARBA" id="ARBA00022448"/>
    </source>
</evidence>
<keyword evidence="6 12" id="KW-0067">ATP-binding</keyword>
<feature type="domain" description="ABC transmembrane type-1" evidence="11">
    <location>
        <begin position="67"/>
        <end position="325"/>
    </location>
</feature>
<dbReference type="InterPro" id="IPR011527">
    <property type="entry name" value="ABC1_TM_dom"/>
</dbReference>
<dbReference type="InterPro" id="IPR003593">
    <property type="entry name" value="AAA+_ATPase"/>
</dbReference>
<feature type="transmembrane region" description="Helical" evidence="9">
    <location>
        <begin position="73"/>
        <end position="96"/>
    </location>
</feature>
<dbReference type="GO" id="GO:0034040">
    <property type="term" value="F:ATPase-coupled lipid transmembrane transporter activity"/>
    <property type="evidence" value="ECO:0007669"/>
    <property type="project" value="TreeGrafter"/>
</dbReference>
<feature type="transmembrane region" description="Helical" evidence="9">
    <location>
        <begin position="161"/>
        <end position="179"/>
    </location>
</feature>
<dbReference type="Gene3D" id="3.40.50.300">
    <property type="entry name" value="P-loop containing nucleotide triphosphate hydrolases"/>
    <property type="match status" value="1"/>
</dbReference>
<keyword evidence="2" id="KW-0813">Transport</keyword>
<evidence type="ECO:0000256" key="4">
    <source>
        <dbReference type="ARBA" id="ARBA00022692"/>
    </source>
</evidence>
<dbReference type="SUPFAM" id="SSF52540">
    <property type="entry name" value="P-loop containing nucleoside triphosphate hydrolases"/>
    <property type="match status" value="1"/>
</dbReference>
<proteinExistence type="predicted"/>
<feature type="domain" description="ABC transporter" evidence="10">
    <location>
        <begin position="359"/>
        <end position="594"/>
    </location>
</feature>
<reference evidence="12 13" key="1">
    <citation type="submission" date="2019-08" db="EMBL/GenBank/DDBJ databases">
        <title>Lewinella sp. strain SSH13 Genome sequencing and assembly.</title>
        <authorList>
            <person name="Kim I."/>
        </authorList>
    </citation>
    <scope>NUCLEOTIDE SEQUENCE [LARGE SCALE GENOMIC DNA]</scope>
    <source>
        <strain evidence="12 13">SSH13</strain>
    </source>
</reference>
<evidence type="ECO:0000259" key="11">
    <source>
        <dbReference type="PROSITE" id="PS50929"/>
    </source>
</evidence>
<dbReference type="GO" id="GO:0140359">
    <property type="term" value="F:ABC-type transporter activity"/>
    <property type="evidence" value="ECO:0007669"/>
    <property type="project" value="InterPro"/>
</dbReference>